<accession>A0A3E4XES9</accession>
<sequence>MIHSGGLRVFLIFINGNPVDFDFKDLVISILIPFLEDVIRNFVLDTKRLEGFSVRQNFSLVVKPFYMIINFSYKAKRLLFIVRENTAFLPPHQ</sequence>
<evidence type="ECO:0000313" key="3">
    <source>
        <dbReference type="Proteomes" id="UP000261295"/>
    </source>
</evidence>
<comment type="caution">
    <text evidence="2">The sequence shown here is derived from an EMBL/GenBank/DDBJ whole genome shotgun (WGS) entry which is preliminary data.</text>
</comment>
<organism evidence="2 3">
    <name type="scientific">Bacteroides uniformis</name>
    <dbReference type="NCBI Taxonomy" id="820"/>
    <lineage>
        <taxon>Bacteria</taxon>
        <taxon>Pseudomonadati</taxon>
        <taxon>Bacteroidota</taxon>
        <taxon>Bacteroidia</taxon>
        <taxon>Bacteroidales</taxon>
        <taxon>Bacteroidaceae</taxon>
        <taxon>Bacteroides</taxon>
    </lineage>
</organism>
<name>A0A3E4XES9_BACUN</name>
<dbReference type="Proteomes" id="UP000261295">
    <property type="component" value="Unassembled WGS sequence"/>
</dbReference>
<dbReference type="AlphaFoldDB" id="A0A3E4XES9"/>
<evidence type="ECO:0000313" key="2">
    <source>
        <dbReference type="EMBL" id="RGM52929.1"/>
    </source>
</evidence>
<gene>
    <name evidence="2" type="ORF">DXC07_16875</name>
    <name evidence="1" type="ORF">GAP55_09755</name>
</gene>
<reference evidence="2 3" key="1">
    <citation type="submission" date="2018-08" db="EMBL/GenBank/DDBJ databases">
        <title>A genome reference for cultivated species of the human gut microbiota.</title>
        <authorList>
            <person name="Zou Y."/>
            <person name="Xue W."/>
            <person name="Luo G."/>
        </authorList>
    </citation>
    <scope>NUCLEOTIDE SEQUENCE [LARGE SCALE GENOMIC DNA]</scope>
    <source>
        <strain evidence="2 3">OM07-9</strain>
    </source>
</reference>
<dbReference type="Proteomes" id="UP000466952">
    <property type="component" value="Unassembled WGS sequence"/>
</dbReference>
<dbReference type="EMBL" id="WCTR01000006">
    <property type="protein sequence ID" value="KAB4212906.1"/>
    <property type="molecule type" value="Genomic_DNA"/>
</dbReference>
<proteinExistence type="predicted"/>
<protein>
    <submittedName>
        <fullName evidence="2">Uncharacterized protein</fullName>
    </submittedName>
</protein>
<evidence type="ECO:0000313" key="4">
    <source>
        <dbReference type="Proteomes" id="UP000466952"/>
    </source>
</evidence>
<evidence type="ECO:0000313" key="1">
    <source>
        <dbReference type="EMBL" id="KAB4212906.1"/>
    </source>
</evidence>
<reference evidence="1 4" key="2">
    <citation type="journal article" date="2019" name="Nat. Med.">
        <title>A library of human gut bacterial isolates paired with longitudinal multiomics data enables mechanistic microbiome research.</title>
        <authorList>
            <person name="Poyet M."/>
            <person name="Groussin M."/>
            <person name="Gibbons S.M."/>
            <person name="Avila-Pacheco J."/>
            <person name="Jiang X."/>
            <person name="Kearney S.M."/>
            <person name="Perrotta A.R."/>
            <person name="Berdy B."/>
            <person name="Zhao S."/>
            <person name="Lieberman T.D."/>
            <person name="Swanson P.K."/>
            <person name="Smith M."/>
            <person name="Roesemann S."/>
            <person name="Alexander J.E."/>
            <person name="Rich S.A."/>
            <person name="Livny J."/>
            <person name="Vlamakis H."/>
            <person name="Clish C."/>
            <person name="Bullock K."/>
            <person name="Deik A."/>
            <person name="Scott J."/>
            <person name="Pierce K.A."/>
            <person name="Xavier R.J."/>
            <person name="Alm E.J."/>
        </authorList>
    </citation>
    <scope>NUCLEOTIDE SEQUENCE [LARGE SCALE GENOMIC DNA]</scope>
    <source>
        <strain evidence="1 4">BIOML-A11</strain>
    </source>
</reference>
<dbReference type="EMBL" id="QSTL01000019">
    <property type="protein sequence ID" value="RGM52929.1"/>
    <property type="molecule type" value="Genomic_DNA"/>
</dbReference>